<sequence length="360" mass="38487">MALNGHSNGTTTTRTRTIHPGVFAPIPAFFHPESEELDIQTFQEHVVYVARSGVGLVINGSMGEAHHLSREERSLLVRSARSALDSADPPLLDVPIIAGTGAGSTKENLVYSQDAAEAGADAVIVITSGYYAGAIDRQALKVYFTEIATKSPLPVMIYNYPGASGGLDMDSDLIEELARDNLNLCGVKLTCGNVGKLTRIAATVSTSSFIKAHPRHKNDAPFLVLGGFIDFLVPSIYANAHGAITGLGNVAPVRKSVTYLTSPILTLDKQSAIRRLYDLSIQSLTDPSVLPKAQELQGIIARADRTVAVTGIAGTKYLLQRTRGYGGVPRRPLLPTPEDIGEKLLNHPHVVALYEAENNA</sequence>
<dbReference type="InterPro" id="IPR002220">
    <property type="entry name" value="DapA-like"/>
</dbReference>
<evidence type="ECO:0000313" key="3">
    <source>
        <dbReference type="Proteomes" id="UP001050691"/>
    </source>
</evidence>
<keyword evidence="3" id="KW-1185">Reference proteome</keyword>
<evidence type="ECO:0000256" key="1">
    <source>
        <dbReference type="ARBA" id="ARBA00023239"/>
    </source>
</evidence>
<dbReference type="AlphaFoldDB" id="A0AAV5ADD1"/>
<dbReference type="GO" id="GO:0008840">
    <property type="term" value="F:4-hydroxy-tetrahydrodipicolinate synthase activity"/>
    <property type="evidence" value="ECO:0007669"/>
    <property type="project" value="TreeGrafter"/>
</dbReference>
<dbReference type="InterPro" id="IPR013785">
    <property type="entry name" value="Aldolase_TIM"/>
</dbReference>
<reference evidence="2" key="1">
    <citation type="submission" date="2021-10" db="EMBL/GenBank/DDBJ databases">
        <title>De novo Genome Assembly of Clathrus columnatus (Basidiomycota, Fungi) Using Illumina and Nanopore Sequence Data.</title>
        <authorList>
            <person name="Ogiso-Tanaka E."/>
            <person name="Itagaki H."/>
            <person name="Hosoya T."/>
            <person name="Hosaka K."/>
        </authorList>
    </citation>
    <scope>NUCLEOTIDE SEQUENCE</scope>
    <source>
        <strain evidence="2">MO-923</strain>
    </source>
</reference>
<gene>
    <name evidence="2" type="ORF">Clacol_006891</name>
</gene>
<evidence type="ECO:0008006" key="4">
    <source>
        <dbReference type="Google" id="ProtNLM"/>
    </source>
</evidence>
<evidence type="ECO:0000313" key="2">
    <source>
        <dbReference type="EMBL" id="GJJ12647.1"/>
    </source>
</evidence>
<dbReference type="PANTHER" id="PTHR12128:SF66">
    <property type="entry name" value="4-HYDROXY-2-OXOGLUTARATE ALDOLASE, MITOCHONDRIAL"/>
    <property type="match status" value="1"/>
</dbReference>
<dbReference type="PANTHER" id="PTHR12128">
    <property type="entry name" value="DIHYDRODIPICOLINATE SYNTHASE"/>
    <property type="match status" value="1"/>
</dbReference>
<dbReference type="PRINTS" id="PR00146">
    <property type="entry name" value="DHPICSNTHASE"/>
</dbReference>
<dbReference type="CDD" id="cd00408">
    <property type="entry name" value="DHDPS-like"/>
    <property type="match status" value="1"/>
</dbReference>
<accession>A0AAV5ADD1</accession>
<protein>
    <recommendedName>
        <fullName evidence="4">Dihydrodipicolinate synthetase</fullName>
    </recommendedName>
</protein>
<organism evidence="2 3">
    <name type="scientific">Clathrus columnatus</name>
    <dbReference type="NCBI Taxonomy" id="1419009"/>
    <lineage>
        <taxon>Eukaryota</taxon>
        <taxon>Fungi</taxon>
        <taxon>Dikarya</taxon>
        <taxon>Basidiomycota</taxon>
        <taxon>Agaricomycotina</taxon>
        <taxon>Agaricomycetes</taxon>
        <taxon>Phallomycetidae</taxon>
        <taxon>Phallales</taxon>
        <taxon>Clathraceae</taxon>
        <taxon>Clathrus</taxon>
    </lineage>
</organism>
<proteinExistence type="predicted"/>
<comment type="caution">
    <text evidence="2">The sequence shown here is derived from an EMBL/GenBank/DDBJ whole genome shotgun (WGS) entry which is preliminary data.</text>
</comment>
<dbReference type="SMART" id="SM01130">
    <property type="entry name" value="DHDPS"/>
    <property type="match status" value="1"/>
</dbReference>
<dbReference type="Pfam" id="PF00701">
    <property type="entry name" value="DHDPS"/>
    <property type="match status" value="1"/>
</dbReference>
<dbReference type="EMBL" id="BPWL01000007">
    <property type="protein sequence ID" value="GJJ12647.1"/>
    <property type="molecule type" value="Genomic_DNA"/>
</dbReference>
<dbReference type="Gene3D" id="3.20.20.70">
    <property type="entry name" value="Aldolase class I"/>
    <property type="match status" value="1"/>
</dbReference>
<dbReference type="Proteomes" id="UP001050691">
    <property type="component" value="Unassembled WGS sequence"/>
</dbReference>
<name>A0AAV5ADD1_9AGAM</name>
<dbReference type="SUPFAM" id="SSF51569">
    <property type="entry name" value="Aldolase"/>
    <property type="match status" value="1"/>
</dbReference>
<keyword evidence="1" id="KW-0456">Lyase</keyword>